<sequence length="442" mass="51476">MVVSGFESLPYDVFLHILCEIDEKADLDSLRLAFPDSVPSFLQAHPKILDRAYWNEIERDYLLPLALLNFRFHRSHEAARILECLNPPKLQLGMSVAWVLNGDEDPSKKANSIRRATIESLNADTVSQMRTIHEDIERLANIFTDHQLKPHYSSRSYRPPTTSERLRVMKAIYNTWMVMLSKITRREFELGHLTDLYLPDISGVEHRDVKIYSDLNNAWGFWDAREVEVVMELLWEEIPRRVAEEGFGEQPLKSKPRRIIGRDTWFLQDETAEIYIREHIDLIDFIYTEKEFSPGKQAELLESLGNGKKAREAIDTLVRSDKCAKSVFHQDGAQRGEISVIFRTGMLRNCREAVRNLLYMGLRRCALGKDMDTYRAPPLRRLVKGIDGAVEVPQRYRGLIEKNWTLSDNVMVADCMWDDGRLQELGYQTPRFIEPLDRYSRR</sequence>
<keyword evidence="2" id="KW-1185">Reference proteome</keyword>
<evidence type="ECO:0008006" key="3">
    <source>
        <dbReference type="Google" id="ProtNLM"/>
    </source>
</evidence>
<dbReference type="AlphaFoldDB" id="A0AAV9UW04"/>
<reference evidence="1 2" key="1">
    <citation type="submission" date="2019-10" db="EMBL/GenBank/DDBJ databases">
        <authorList>
            <person name="Palmer J.M."/>
        </authorList>
    </citation>
    <scope>NUCLEOTIDE SEQUENCE [LARGE SCALE GENOMIC DNA]</scope>
    <source>
        <strain evidence="1 2">TWF730</strain>
    </source>
</reference>
<evidence type="ECO:0000313" key="1">
    <source>
        <dbReference type="EMBL" id="KAK6348933.1"/>
    </source>
</evidence>
<name>A0AAV9UW04_9PEZI</name>
<gene>
    <name evidence="1" type="ORF">TWF730_009694</name>
</gene>
<dbReference type="EMBL" id="JAVHNS010000007">
    <property type="protein sequence ID" value="KAK6348933.1"/>
    <property type="molecule type" value="Genomic_DNA"/>
</dbReference>
<comment type="caution">
    <text evidence="1">The sequence shown here is derived from an EMBL/GenBank/DDBJ whole genome shotgun (WGS) entry which is preliminary data.</text>
</comment>
<proteinExistence type="predicted"/>
<organism evidence="1 2">
    <name type="scientific">Orbilia blumenaviensis</name>
    <dbReference type="NCBI Taxonomy" id="1796055"/>
    <lineage>
        <taxon>Eukaryota</taxon>
        <taxon>Fungi</taxon>
        <taxon>Dikarya</taxon>
        <taxon>Ascomycota</taxon>
        <taxon>Pezizomycotina</taxon>
        <taxon>Orbiliomycetes</taxon>
        <taxon>Orbiliales</taxon>
        <taxon>Orbiliaceae</taxon>
        <taxon>Orbilia</taxon>
    </lineage>
</organism>
<evidence type="ECO:0000313" key="2">
    <source>
        <dbReference type="Proteomes" id="UP001373714"/>
    </source>
</evidence>
<dbReference type="Proteomes" id="UP001373714">
    <property type="component" value="Unassembled WGS sequence"/>
</dbReference>
<accession>A0AAV9UW04</accession>
<protein>
    <recommendedName>
        <fullName evidence="3">F-box domain-containing protein</fullName>
    </recommendedName>
</protein>